<dbReference type="EMBL" id="CM046516">
    <property type="protein sequence ID" value="KAI8648678.1"/>
    <property type="molecule type" value="Genomic_DNA"/>
</dbReference>
<gene>
    <name evidence="1" type="ORF">NCS57_01479900</name>
</gene>
<organism evidence="1 2">
    <name type="scientific">Fusarium keratoplasticum</name>
    <dbReference type="NCBI Taxonomy" id="1328300"/>
    <lineage>
        <taxon>Eukaryota</taxon>
        <taxon>Fungi</taxon>
        <taxon>Dikarya</taxon>
        <taxon>Ascomycota</taxon>
        <taxon>Pezizomycotina</taxon>
        <taxon>Sordariomycetes</taxon>
        <taxon>Hypocreomycetidae</taxon>
        <taxon>Hypocreales</taxon>
        <taxon>Nectriaceae</taxon>
        <taxon>Fusarium</taxon>
        <taxon>Fusarium solani species complex</taxon>
    </lineage>
</organism>
<evidence type="ECO:0000313" key="2">
    <source>
        <dbReference type="Proteomes" id="UP001065298"/>
    </source>
</evidence>
<name>A0ACC0QAP7_9HYPO</name>
<proteinExistence type="predicted"/>
<keyword evidence="2" id="KW-1185">Reference proteome</keyword>
<dbReference type="Proteomes" id="UP001065298">
    <property type="component" value="Chromosome 14"/>
</dbReference>
<comment type="caution">
    <text evidence="1">The sequence shown here is derived from an EMBL/GenBank/DDBJ whole genome shotgun (WGS) entry which is preliminary data.</text>
</comment>
<protein>
    <submittedName>
        <fullName evidence="1">Na+-exporting ATPase</fullName>
    </submittedName>
</protein>
<reference evidence="1" key="1">
    <citation type="submission" date="2022-06" db="EMBL/GenBank/DDBJ databases">
        <title>Fusarium solani species complex genomes reveal bases of compartmentalisation and animal pathogenesis.</title>
        <authorList>
            <person name="Tsai I.J."/>
        </authorList>
    </citation>
    <scope>NUCLEOTIDE SEQUENCE</scope>
    <source>
        <strain evidence="1">Fu6.1</strain>
    </source>
</reference>
<accession>A0ACC0QAP7</accession>
<sequence>MLNIVVGFFQEFQAAKTMDSLRSLSSPTAHAVRDGENEVVVTAEIIPGGLVALKTGDTIPADIRLIEAVNFETNEALLTGESLPVRNETASIFSDDTGPGGRLNVVYSSATVPKGRAHGIVFATGIYPEIGQIAVALRGKSSRRREPKRREDGSLWTRRWIAKCPSWPFFFWELLLSLIIVLGANEFNPKREIIIYAVVTGLSMILASLIVVLTITMAVDTKRMAPRNVIVRNLKSLEALGGVTNICSDKTGTLTQGTMIVKKVWFPGRGTYSVGATSGPFNPTQGNSASRMLSPRTSTSSIVAPKTTPMNSEEVVAWDSTLQEYLNVASLANLATVYQVEGEWHGRGNPTGIAIQVFTSRFNWNRLRIVTGEKPQWHEVAEFPFDSDVEMSVIFEKDQSQKQWVFTKGAVERAIFSCPRYAVSDEIKRLIPVVEQSVLRNMEAPPRLGLQVLALASRTDIRHVVDNEAELDRDLFETDLVFPRSYRPV</sequence>
<evidence type="ECO:0000313" key="1">
    <source>
        <dbReference type="EMBL" id="KAI8648678.1"/>
    </source>
</evidence>